<evidence type="ECO:0000256" key="1">
    <source>
        <dbReference type="SAM" id="Phobius"/>
    </source>
</evidence>
<proteinExistence type="predicted"/>
<feature type="transmembrane region" description="Helical" evidence="1">
    <location>
        <begin position="119"/>
        <end position="142"/>
    </location>
</feature>
<feature type="transmembrane region" description="Helical" evidence="1">
    <location>
        <begin position="173"/>
        <end position="196"/>
    </location>
</feature>
<dbReference type="Pfam" id="PF01551">
    <property type="entry name" value="Peptidase_M23"/>
    <property type="match status" value="1"/>
</dbReference>
<evidence type="ECO:0000313" key="4">
    <source>
        <dbReference type="EMBL" id="GEB33606.1"/>
    </source>
</evidence>
<organism evidence="4 5">
    <name type="scientific">Brevibacillus parabrevis</name>
    <dbReference type="NCBI Taxonomy" id="54914"/>
    <lineage>
        <taxon>Bacteria</taxon>
        <taxon>Bacillati</taxon>
        <taxon>Bacillota</taxon>
        <taxon>Bacilli</taxon>
        <taxon>Bacillales</taxon>
        <taxon>Paenibacillaceae</taxon>
        <taxon>Brevibacillus</taxon>
    </lineage>
</organism>
<dbReference type="PANTHER" id="PTHR34978:SF3">
    <property type="entry name" value="SLR0241 PROTEIN"/>
    <property type="match status" value="1"/>
</dbReference>
<sequence>MEWLVSLLHATFSWISLNSLQASFLVLVILLFKLILGGYLPARFHYGVWFLLIIKLAVPLSLASPLSLFNWLPAAFSTPVPYPSSRAGTAALQVDVPLQPPHFVAHPDTYTYMPEEARFFWFDPLSFLWLLGVIVFAVATAWSARSFSARKLDIQPVQDVAILQLYASCKKQLGIAASIPLSISSAVTSPALLGIWRPRILLPALFLEKLDADELRHIFLHELCHYKRHDIAVNGLAHALLILNWFNPLMWYAVFRMRQDQEVACDAMTLACLRESEVTAYGYTMVKALELYANPQQSALTAGFASSKKYIKRRIHMIRRFQRTTYAWAAFSISAIIALGAFTLTGAQETWGKEPLFHLPVAGEVVSGGEQYAISIMNKESTPVKASAAGTVIKAAYDAKSGNHVVVAHEDGYQTVYAHLEKLEVEQGALVAQDQLIGLLGSTGRSTGPHLLFQMTKDGAPVDPLKYLPQQAAN</sequence>
<feature type="transmembrane region" description="Helical" evidence="1">
    <location>
        <begin position="48"/>
        <end position="72"/>
    </location>
</feature>
<dbReference type="CDD" id="cd12797">
    <property type="entry name" value="M23_peptidase"/>
    <property type="match status" value="1"/>
</dbReference>
<evidence type="ECO:0000259" key="2">
    <source>
        <dbReference type="Pfam" id="PF01551"/>
    </source>
</evidence>
<evidence type="ECO:0000313" key="5">
    <source>
        <dbReference type="Proteomes" id="UP000316882"/>
    </source>
</evidence>
<keyword evidence="1" id="KW-1133">Transmembrane helix</keyword>
<keyword evidence="1" id="KW-0812">Transmembrane</keyword>
<feature type="domain" description="Peptidase M56" evidence="3">
    <location>
        <begin position="19"/>
        <end position="318"/>
    </location>
</feature>
<dbReference type="STRING" id="54914.AV540_03570"/>
<dbReference type="Pfam" id="PF05569">
    <property type="entry name" value="Peptidase_M56"/>
    <property type="match status" value="1"/>
</dbReference>
<name>A0A4Y3PNP9_BREPA</name>
<keyword evidence="1" id="KW-0472">Membrane</keyword>
<feature type="transmembrane region" description="Helical" evidence="1">
    <location>
        <begin position="326"/>
        <end position="347"/>
    </location>
</feature>
<gene>
    <name evidence="4" type="ORF">BPA01_31860</name>
</gene>
<feature type="transmembrane region" description="Helical" evidence="1">
    <location>
        <begin position="12"/>
        <end position="36"/>
    </location>
</feature>
<dbReference type="Gene3D" id="2.70.70.10">
    <property type="entry name" value="Glucose Permease (Domain IIA)"/>
    <property type="match status" value="1"/>
</dbReference>
<dbReference type="AlphaFoldDB" id="A0A4Y3PNP9"/>
<dbReference type="InterPro" id="IPR052173">
    <property type="entry name" value="Beta-lactam_resp_regulator"/>
</dbReference>
<protein>
    <submittedName>
        <fullName evidence="4">Uncharacterized protein</fullName>
    </submittedName>
</protein>
<dbReference type="PANTHER" id="PTHR34978">
    <property type="entry name" value="POSSIBLE SENSOR-TRANSDUCER PROTEIN BLAR"/>
    <property type="match status" value="1"/>
</dbReference>
<feature type="transmembrane region" description="Helical" evidence="1">
    <location>
        <begin position="235"/>
        <end position="254"/>
    </location>
</feature>
<dbReference type="InterPro" id="IPR016047">
    <property type="entry name" value="M23ase_b-sheet_dom"/>
</dbReference>
<dbReference type="InterPro" id="IPR011055">
    <property type="entry name" value="Dup_hybrid_motif"/>
</dbReference>
<dbReference type="SUPFAM" id="SSF51261">
    <property type="entry name" value="Duplicated hybrid motif"/>
    <property type="match status" value="1"/>
</dbReference>
<feature type="domain" description="M23ase beta-sheet core" evidence="2">
    <location>
        <begin position="372"/>
        <end position="464"/>
    </location>
</feature>
<reference evidence="4 5" key="1">
    <citation type="submission" date="2019-06" db="EMBL/GenBank/DDBJ databases">
        <title>Whole genome shotgun sequence of Brevibacillus parabrevis NBRC 12334.</title>
        <authorList>
            <person name="Hosoyama A."/>
            <person name="Uohara A."/>
            <person name="Ohji S."/>
            <person name="Ichikawa N."/>
        </authorList>
    </citation>
    <scope>NUCLEOTIDE SEQUENCE [LARGE SCALE GENOMIC DNA]</scope>
    <source>
        <strain evidence="4 5">NBRC 12334</strain>
    </source>
</reference>
<dbReference type="EMBL" id="BJMH01000015">
    <property type="protein sequence ID" value="GEB33606.1"/>
    <property type="molecule type" value="Genomic_DNA"/>
</dbReference>
<dbReference type="CDD" id="cd07341">
    <property type="entry name" value="M56_BlaR1_MecR1_like"/>
    <property type="match status" value="1"/>
</dbReference>
<comment type="caution">
    <text evidence="4">The sequence shown here is derived from an EMBL/GenBank/DDBJ whole genome shotgun (WGS) entry which is preliminary data.</text>
</comment>
<keyword evidence="5" id="KW-1185">Reference proteome</keyword>
<dbReference type="Proteomes" id="UP000316882">
    <property type="component" value="Unassembled WGS sequence"/>
</dbReference>
<accession>A0A4Y3PNP9</accession>
<evidence type="ECO:0000259" key="3">
    <source>
        <dbReference type="Pfam" id="PF05569"/>
    </source>
</evidence>
<dbReference type="InterPro" id="IPR008756">
    <property type="entry name" value="Peptidase_M56"/>
</dbReference>
<dbReference type="RefSeq" id="WP_122962353.1">
    <property type="nucleotide sequence ID" value="NZ_BJMH01000015.1"/>
</dbReference>